<dbReference type="EMBL" id="JWZX01002586">
    <property type="protein sequence ID" value="KOO28315.1"/>
    <property type="molecule type" value="Genomic_DNA"/>
</dbReference>
<proteinExistence type="predicted"/>
<dbReference type="GO" id="GO:0032259">
    <property type="term" value="P:methylation"/>
    <property type="evidence" value="ECO:0007669"/>
    <property type="project" value="UniProtKB-KW"/>
</dbReference>
<dbReference type="SUPFAM" id="SSF53335">
    <property type="entry name" value="S-adenosyl-L-methionine-dependent methyltransferases"/>
    <property type="match status" value="1"/>
</dbReference>
<dbReference type="Proteomes" id="UP000037460">
    <property type="component" value="Unassembled WGS sequence"/>
</dbReference>
<reference evidence="2" key="1">
    <citation type="journal article" date="2015" name="PLoS Genet.">
        <title>Genome Sequence and Transcriptome Analyses of Chrysochromulina tobin: Metabolic Tools for Enhanced Algal Fitness in the Prominent Order Prymnesiales (Haptophyceae).</title>
        <authorList>
            <person name="Hovde B.T."/>
            <person name="Deodato C.R."/>
            <person name="Hunsperger H.M."/>
            <person name="Ryken S.A."/>
            <person name="Yost W."/>
            <person name="Jha R.K."/>
            <person name="Patterson J."/>
            <person name="Monnat R.J. Jr."/>
            <person name="Barlow S.B."/>
            <person name="Starkenburg S.R."/>
            <person name="Cattolico R.A."/>
        </authorList>
    </citation>
    <scope>NUCLEOTIDE SEQUENCE</scope>
    <source>
        <strain evidence="2">CCMP291</strain>
    </source>
</reference>
<protein>
    <submittedName>
        <fullName evidence="1">Methyltransferase type 12</fullName>
    </submittedName>
</protein>
<accession>A0A0M0JP95</accession>
<dbReference type="InterPro" id="IPR029063">
    <property type="entry name" value="SAM-dependent_MTases_sf"/>
</dbReference>
<organism evidence="1 2">
    <name type="scientific">Chrysochromulina tobinii</name>
    <dbReference type="NCBI Taxonomy" id="1460289"/>
    <lineage>
        <taxon>Eukaryota</taxon>
        <taxon>Haptista</taxon>
        <taxon>Haptophyta</taxon>
        <taxon>Prymnesiophyceae</taxon>
        <taxon>Prymnesiales</taxon>
        <taxon>Chrysochromulinaceae</taxon>
        <taxon>Chrysochromulina</taxon>
    </lineage>
</organism>
<keyword evidence="2" id="KW-1185">Reference proteome</keyword>
<dbReference type="AlphaFoldDB" id="A0A0M0JP95"/>
<evidence type="ECO:0000313" key="2">
    <source>
        <dbReference type="Proteomes" id="UP000037460"/>
    </source>
</evidence>
<comment type="caution">
    <text evidence="1">The sequence shown here is derived from an EMBL/GenBank/DDBJ whole genome shotgun (WGS) entry which is preliminary data.</text>
</comment>
<evidence type="ECO:0000313" key="1">
    <source>
        <dbReference type="EMBL" id="KOO28315.1"/>
    </source>
</evidence>
<keyword evidence="1" id="KW-0489">Methyltransferase</keyword>
<sequence length="234" mass="25557">MAASAASRPRFAAQITQPQAIVDHYQNFAGSEYDAAIESYGYEAHHRIPAQVLARHSAAHRQQLRVLDLGCGTGLVAKPFFDEPGSSHEVTGVDVTPAMTESARTLPYARVITATAQDALANELAGERFDVVLVCGMMEFVDDPPPFLRQVAAALAEGGLLGLAVPHKQTFALEKRFGILTHAFEPMDEALRACGLTQEWSDDFNGYILERGKTEVMYRGSLWSRPPAGQQQQQ</sequence>
<name>A0A0M0JP95_9EUKA</name>
<gene>
    <name evidence="1" type="ORF">Ctob_003955</name>
</gene>
<dbReference type="PANTHER" id="PTHR43861">
    <property type="entry name" value="TRANS-ACONITATE 2-METHYLTRANSFERASE-RELATED"/>
    <property type="match status" value="1"/>
</dbReference>
<dbReference type="GO" id="GO:0008168">
    <property type="term" value="F:methyltransferase activity"/>
    <property type="evidence" value="ECO:0007669"/>
    <property type="project" value="UniProtKB-KW"/>
</dbReference>
<dbReference type="CDD" id="cd02440">
    <property type="entry name" value="AdoMet_MTases"/>
    <property type="match status" value="1"/>
</dbReference>
<dbReference type="OrthoDB" id="3647at2759"/>
<dbReference type="Pfam" id="PF13489">
    <property type="entry name" value="Methyltransf_23"/>
    <property type="match status" value="1"/>
</dbReference>
<dbReference type="Gene3D" id="3.40.50.150">
    <property type="entry name" value="Vaccinia Virus protein VP39"/>
    <property type="match status" value="1"/>
</dbReference>
<keyword evidence="1" id="KW-0808">Transferase</keyword>